<dbReference type="EMBL" id="RCZM01000002">
    <property type="protein sequence ID" value="TPG18254.1"/>
    <property type="molecule type" value="Genomic_DNA"/>
</dbReference>
<dbReference type="OrthoDB" id="4869619at2"/>
<evidence type="ECO:0000313" key="2">
    <source>
        <dbReference type="EMBL" id="TPG18254.1"/>
    </source>
</evidence>
<evidence type="ECO:0000313" key="3">
    <source>
        <dbReference type="Proteomes" id="UP000317722"/>
    </source>
</evidence>
<organism evidence="2 3">
    <name type="scientific">Pedococcus bigeumensis</name>
    <dbReference type="NCBI Taxonomy" id="433644"/>
    <lineage>
        <taxon>Bacteria</taxon>
        <taxon>Bacillati</taxon>
        <taxon>Actinomycetota</taxon>
        <taxon>Actinomycetes</taxon>
        <taxon>Micrococcales</taxon>
        <taxon>Intrasporangiaceae</taxon>
        <taxon>Pedococcus</taxon>
    </lineage>
</organism>
<evidence type="ECO:0000256" key="1">
    <source>
        <dbReference type="SAM" id="Phobius"/>
    </source>
</evidence>
<keyword evidence="3" id="KW-1185">Reference proteome</keyword>
<sequence>MGIFNPGGGTGGPRAKAQRLDMLLGIIGFFAFMAVVQTVVLEVRGEPAGTAAVLLAVLLAALWFVWRLRRNIGV</sequence>
<dbReference type="AlphaFoldDB" id="A0A502D004"/>
<proteinExistence type="predicted"/>
<keyword evidence="1" id="KW-1133">Transmembrane helix</keyword>
<gene>
    <name evidence="2" type="ORF">EAH86_07730</name>
</gene>
<keyword evidence="1" id="KW-0812">Transmembrane</keyword>
<dbReference type="Proteomes" id="UP000317722">
    <property type="component" value="Unassembled WGS sequence"/>
</dbReference>
<comment type="caution">
    <text evidence="2">The sequence shown here is derived from an EMBL/GenBank/DDBJ whole genome shotgun (WGS) entry which is preliminary data.</text>
</comment>
<reference evidence="2 3" key="1">
    <citation type="journal article" date="2019" name="Environ. Microbiol.">
        <title>Species interactions and distinct microbial communities in high Arctic permafrost affected cryosols are associated with the CH4 and CO2 gas fluxes.</title>
        <authorList>
            <person name="Altshuler I."/>
            <person name="Hamel J."/>
            <person name="Turney S."/>
            <person name="Magnuson E."/>
            <person name="Levesque R."/>
            <person name="Greer C."/>
            <person name="Whyte L.G."/>
        </authorList>
    </citation>
    <scope>NUCLEOTIDE SEQUENCE [LARGE SCALE GENOMIC DNA]</scope>
    <source>
        <strain evidence="2 3">S9.3A</strain>
    </source>
</reference>
<feature type="transmembrane region" description="Helical" evidence="1">
    <location>
        <begin position="47"/>
        <end position="66"/>
    </location>
</feature>
<name>A0A502D004_9MICO</name>
<accession>A0A502D004</accession>
<dbReference type="RefSeq" id="WP_140738501.1">
    <property type="nucleotide sequence ID" value="NZ_RCZM01000002.1"/>
</dbReference>
<keyword evidence="1" id="KW-0472">Membrane</keyword>
<feature type="transmembrane region" description="Helical" evidence="1">
    <location>
        <begin position="22"/>
        <end position="41"/>
    </location>
</feature>
<protein>
    <submittedName>
        <fullName evidence="2">Uncharacterized protein</fullName>
    </submittedName>
</protein>